<keyword evidence="2 5" id="KW-0489">Methyltransferase</keyword>
<dbReference type="InterPro" id="IPR029063">
    <property type="entry name" value="SAM-dependent_MTases_sf"/>
</dbReference>
<dbReference type="PANTHER" id="PTHR24422">
    <property type="entry name" value="CHEMOTAXIS PROTEIN METHYLTRANSFERASE"/>
    <property type="match status" value="1"/>
</dbReference>
<dbReference type="SMART" id="SM00138">
    <property type="entry name" value="MeTrc"/>
    <property type="match status" value="1"/>
</dbReference>
<organism evidence="7 8">
    <name type="scientific">Colwellia marinimaniae</name>
    <dbReference type="NCBI Taxonomy" id="1513592"/>
    <lineage>
        <taxon>Bacteria</taxon>
        <taxon>Pseudomonadati</taxon>
        <taxon>Pseudomonadota</taxon>
        <taxon>Gammaproteobacteria</taxon>
        <taxon>Alteromonadales</taxon>
        <taxon>Colwelliaceae</taxon>
        <taxon>Colwellia</taxon>
    </lineage>
</organism>
<evidence type="ECO:0000313" key="7">
    <source>
        <dbReference type="EMBL" id="GAW94817.1"/>
    </source>
</evidence>
<comment type="catalytic activity">
    <reaction evidence="1 5">
        <text>L-glutamyl-[protein] + S-adenosyl-L-methionine = [protein]-L-glutamate 5-O-methyl ester + S-adenosyl-L-homocysteine</text>
        <dbReference type="Rhea" id="RHEA:24452"/>
        <dbReference type="Rhea" id="RHEA-COMP:10208"/>
        <dbReference type="Rhea" id="RHEA-COMP:10311"/>
        <dbReference type="ChEBI" id="CHEBI:29973"/>
        <dbReference type="ChEBI" id="CHEBI:57856"/>
        <dbReference type="ChEBI" id="CHEBI:59789"/>
        <dbReference type="ChEBI" id="CHEBI:82795"/>
        <dbReference type="EC" id="2.1.1.80"/>
    </reaction>
</comment>
<dbReference type="Pfam" id="PF03705">
    <property type="entry name" value="CheR_N"/>
    <property type="match status" value="1"/>
</dbReference>
<dbReference type="PANTHER" id="PTHR24422:SF26">
    <property type="entry name" value="CHEMOTAXIS PROTEIN METHYLTRANSFERASE"/>
    <property type="match status" value="1"/>
</dbReference>
<dbReference type="InterPro" id="IPR022642">
    <property type="entry name" value="CheR_C"/>
</dbReference>
<dbReference type="InterPro" id="IPR000780">
    <property type="entry name" value="CheR_MeTrfase"/>
</dbReference>
<name>A0ABQ0MR23_9GAMM</name>
<dbReference type="PRINTS" id="PR00996">
    <property type="entry name" value="CHERMTFRASE"/>
</dbReference>
<proteinExistence type="predicted"/>
<dbReference type="InterPro" id="IPR026024">
    <property type="entry name" value="Chemotaxis_MeTrfase_CheR"/>
</dbReference>
<dbReference type="PIRSF" id="PIRSF000410">
    <property type="entry name" value="CheR"/>
    <property type="match status" value="1"/>
</dbReference>
<gene>
    <name evidence="7" type="primary">cheR-1</name>
    <name evidence="7" type="ORF">MTCD1_00414</name>
</gene>
<keyword evidence="8" id="KW-1185">Reference proteome</keyword>
<dbReference type="SUPFAM" id="SSF53335">
    <property type="entry name" value="S-adenosyl-L-methionine-dependent methyltransferases"/>
    <property type="match status" value="1"/>
</dbReference>
<accession>A0ABQ0MR23</accession>
<dbReference type="Gene3D" id="3.40.50.150">
    <property type="entry name" value="Vaccinia Virus protein VP39"/>
    <property type="match status" value="1"/>
</dbReference>
<dbReference type="PROSITE" id="PS50123">
    <property type="entry name" value="CHER"/>
    <property type="match status" value="1"/>
</dbReference>
<dbReference type="InterPro" id="IPR036804">
    <property type="entry name" value="CheR_N_sf"/>
</dbReference>
<dbReference type="Proteomes" id="UP000197068">
    <property type="component" value="Unassembled WGS sequence"/>
</dbReference>
<evidence type="ECO:0000313" key="8">
    <source>
        <dbReference type="Proteomes" id="UP000197068"/>
    </source>
</evidence>
<dbReference type="SUPFAM" id="SSF47757">
    <property type="entry name" value="Chemotaxis receptor methyltransferase CheR, N-terminal domain"/>
    <property type="match status" value="1"/>
</dbReference>
<evidence type="ECO:0000259" key="6">
    <source>
        <dbReference type="PROSITE" id="PS50123"/>
    </source>
</evidence>
<reference evidence="7 8" key="1">
    <citation type="submission" date="2017-06" db="EMBL/GenBank/DDBJ databases">
        <title>Whole Genome Sequences of Colwellia marinimaniae MTCD1.</title>
        <authorList>
            <person name="Kusumoto H."/>
            <person name="Inoue M."/>
            <person name="Tanikawa K."/>
            <person name="Maeji H."/>
            <person name="Cameron J.H."/>
            <person name="Bartlett D.H."/>
        </authorList>
    </citation>
    <scope>NUCLEOTIDE SEQUENCE [LARGE SCALE GENOMIC DNA]</scope>
    <source>
        <strain evidence="7 8">MTCD1</strain>
    </source>
</reference>
<keyword evidence="4 5" id="KW-0949">S-adenosyl-L-methionine</keyword>
<feature type="domain" description="CheR-type methyltransferase" evidence="6">
    <location>
        <begin position="1"/>
        <end position="271"/>
    </location>
</feature>
<dbReference type="GO" id="GO:0032259">
    <property type="term" value="P:methylation"/>
    <property type="evidence" value="ECO:0007669"/>
    <property type="project" value="UniProtKB-KW"/>
</dbReference>
<evidence type="ECO:0000256" key="4">
    <source>
        <dbReference type="ARBA" id="ARBA00022691"/>
    </source>
</evidence>
<dbReference type="EMBL" id="BDQM01000002">
    <property type="protein sequence ID" value="GAW94817.1"/>
    <property type="molecule type" value="Genomic_DNA"/>
</dbReference>
<evidence type="ECO:0000256" key="5">
    <source>
        <dbReference type="PIRNR" id="PIRNR000410"/>
    </source>
</evidence>
<evidence type="ECO:0000256" key="3">
    <source>
        <dbReference type="ARBA" id="ARBA00022679"/>
    </source>
</evidence>
<comment type="function">
    <text evidence="5">Methylation of the membrane-bound methyl-accepting chemotaxis proteins (MCP) to form gamma-glutamyl methyl ester residues in MCP.</text>
</comment>
<dbReference type="Gene3D" id="1.10.155.10">
    <property type="entry name" value="Chemotaxis receptor methyltransferase CheR, N-terminal domain"/>
    <property type="match status" value="1"/>
</dbReference>
<evidence type="ECO:0000256" key="1">
    <source>
        <dbReference type="ARBA" id="ARBA00001541"/>
    </source>
</evidence>
<protein>
    <recommendedName>
        <fullName evidence="5">Chemotaxis protein methyltransferase</fullName>
        <ecNumber evidence="5">2.1.1.80</ecNumber>
    </recommendedName>
</protein>
<dbReference type="RefSeq" id="WP_159459892.1">
    <property type="nucleotide sequence ID" value="NZ_BDQM01000002.1"/>
</dbReference>
<comment type="caution">
    <text evidence="7">The sequence shown here is derived from an EMBL/GenBank/DDBJ whole genome shotgun (WGS) entry which is preliminary data.</text>
</comment>
<dbReference type="EC" id="2.1.1.80" evidence="5"/>
<dbReference type="InterPro" id="IPR050903">
    <property type="entry name" value="Bact_Chemotaxis_MeTrfase"/>
</dbReference>
<dbReference type="Pfam" id="PF01739">
    <property type="entry name" value="CheR"/>
    <property type="match status" value="1"/>
</dbReference>
<sequence>MSTLETLPSEEIFTLFQRLVYDKLGIHLAKQKRMMLGHRLLKRVKHIQVDNFSAYFRFITNPDNSHELEVALELMTTNETFFFREEKHFDYMSNIILPRINANQDYKVWSAACSTGEEPYSIAMLLNEHCSTPWSVVASDVNKSVLAHARKGIYINDRTKLLPKEYRQTYCVKGTDEFEGYMRVKPELRKQLHFFSFNLLDNMSALGKFDLIFIRNVMIYFDDKTRQNIINGLQQCLNEEGYLFIGHSETLHGLEHSFELIKPAIYQKTHVKENQ</sequence>
<keyword evidence="3 5" id="KW-0808">Transferase</keyword>
<dbReference type="GO" id="GO:0008983">
    <property type="term" value="F:protein-glutamate O-methyltransferase activity"/>
    <property type="evidence" value="ECO:0007669"/>
    <property type="project" value="UniProtKB-EC"/>
</dbReference>
<dbReference type="InterPro" id="IPR022641">
    <property type="entry name" value="CheR_N"/>
</dbReference>
<evidence type="ECO:0000256" key="2">
    <source>
        <dbReference type="ARBA" id="ARBA00022603"/>
    </source>
</evidence>